<dbReference type="Pfam" id="PF00675">
    <property type="entry name" value="Peptidase_M16"/>
    <property type="match status" value="1"/>
</dbReference>
<dbReference type="Proteomes" id="UP000046393">
    <property type="component" value="Unplaced"/>
</dbReference>
<sequence>MLRFSVTVANTTSSIHFTRCNGLFSQMRNGMAVYTTDYGGPIAQLLLAFRAGSRYEESDESGVAHHLLNSVGSDSEDSPGSDLLNQCSSLGNSHLTREIFAVQATVVRENAVRMAPVLTELCHLAIKPWDFDNINDAVKKEVLYKEPHKMLLNCLYHQSRLVSGQAAFIGINVDHLNLLERLEEGVKIREEAGKYGIQSEYFGGEARRQLNSSKAYVAIAGEGASFQDPEVIFVLFCHIRMCFALTMAIMECLLKSESSSDTAFWYATQLLGCRKVRSPAEFASLIKEVTKEDVDRVKLTFLAFLYKRRSKKES</sequence>
<protein>
    <submittedName>
        <fullName evidence="3">Peptidase_M16 domain-containing protein</fullName>
    </submittedName>
</protein>
<organism evidence="2 3">
    <name type="scientific">Syphacia muris</name>
    <dbReference type="NCBI Taxonomy" id="451379"/>
    <lineage>
        <taxon>Eukaryota</taxon>
        <taxon>Metazoa</taxon>
        <taxon>Ecdysozoa</taxon>
        <taxon>Nematoda</taxon>
        <taxon>Chromadorea</taxon>
        <taxon>Rhabditida</taxon>
        <taxon>Spirurina</taxon>
        <taxon>Oxyuridomorpha</taxon>
        <taxon>Oxyuroidea</taxon>
        <taxon>Oxyuridae</taxon>
        <taxon>Syphacia</taxon>
    </lineage>
</organism>
<dbReference type="PANTHER" id="PTHR11851">
    <property type="entry name" value="METALLOPROTEASE"/>
    <property type="match status" value="1"/>
</dbReference>
<dbReference type="STRING" id="451379.A0A0N5A852"/>
<dbReference type="GO" id="GO:0046872">
    <property type="term" value="F:metal ion binding"/>
    <property type="evidence" value="ECO:0007669"/>
    <property type="project" value="InterPro"/>
</dbReference>
<dbReference type="PANTHER" id="PTHR11851:SF226">
    <property type="entry name" value="CYTOCHROME B-C1 COMPLEX SUBUNIT 2, MITOCHONDRIAL"/>
    <property type="match status" value="1"/>
</dbReference>
<dbReference type="InterPro" id="IPR050361">
    <property type="entry name" value="MPP/UQCRC_Complex"/>
</dbReference>
<keyword evidence="2" id="KW-1185">Reference proteome</keyword>
<dbReference type="SUPFAM" id="SSF63411">
    <property type="entry name" value="LuxS/MPP-like metallohydrolase"/>
    <property type="match status" value="1"/>
</dbReference>
<proteinExistence type="predicted"/>
<reference evidence="3" key="1">
    <citation type="submission" date="2017-02" db="UniProtKB">
        <authorList>
            <consortium name="WormBaseParasite"/>
        </authorList>
    </citation>
    <scope>IDENTIFICATION</scope>
</reference>
<dbReference type="Gene3D" id="3.30.830.10">
    <property type="entry name" value="Metalloenzyme, LuxS/M16 peptidase-like"/>
    <property type="match status" value="1"/>
</dbReference>
<evidence type="ECO:0000313" key="3">
    <source>
        <dbReference type="WBParaSite" id="SMUV_0000023401-mRNA-1"/>
    </source>
</evidence>
<evidence type="ECO:0000259" key="1">
    <source>
        <dbReference type="Pfam" id="PF00675"/>
    </source>
</evidence>
<dbReference type="WBParaSite" id="SMUV_0000023401-mRNA-1">
    <property type="protein sequence ID" value="SMUV_0000023401-mRNA-1"/>
    <property type="gene ID" value="SMUV_0000023401"/>
</dbReference>
<dbReference type="InterPro" id="IPR011249">
    <property type="entry name" value="Metalloenz_LuxS/M16"/>
</dbReference>
<dbReference type="GO" id="GO:0005739">
    <property type="term" value="C:mitochondrion"/>
    <property type="evidence" value="ECO:0007669"/>
    <property type="project" value="TreeGrafter"/>
</dbReference>
<name>A0A0N5A852_9BILA</name>
<feature type="domain" description="Peptidase M16 N-terminal" evidence="1">
    <location>
        <begin position="39"/>
        <end position="142"/>
    </location>
</feature>
<accession>A0A0N5A852</accession>
<dbReference type="AlphaFoldDB" id="A0A0N5A852"/>
<evidence type="ECO:0000313" key="2">
    <source>
        <dbReference type="Proteomes" id="UP000046393"/>
    </source>
</evidence>
<dbReference type="InterPro" id="IPR011765">
    <property type="entry name" value="Pept_M16_N"/>
</dbReference>